<feature type="transmembrane region" description="Helical" evidence="1">
    <location>
        <begin position="7"/>
        <end position="30"/>
    </location>
</feature>
<dbReference type="RefSeq" id="WP_280654198.1">
    <property type="nucleotide sequence ID" value="NZ_JANQDH010000046.1"/>
</dbReference>
<dbReference type="Proteomes" id="UP001159387">
    <property type="component" value="Unassembled WGS sequence"/>
</dbReference>
<dbReference type="EMBL" id="JANQDH010000046">
    <property type="protein sequence ID" value="MDH6060192.1"/>
    <property type="molecule type" value="Genomic_DNA"/>
</dbReference>
<keyword evidence="1" id="KW-0472">Membrane</keyword>
<keyword evidence="3" id="KW-1185">Reference proteome</keyword>
<sequence>MKVRLLNVLAVCLVTLVVVAPGVVVFSIVWGRHLELVKTQNLVCELHKNNLDNSALLANQVSTGSSPHQTNQETAHGHFVNRLLTAAERYKLVTILQWFVVITPIFVGIGIIVYDRYLVYRAAILKEQVEMLEKLWQRSID</sequence>
<gene>
    <name evidence="2" type="ORF">NWP17_07035</name>
</gene>
<protein>
    <submittedName>
        <fullName evidence="2">Uncharacterized protein</fullName>
    </submittedName>
</protein>
<feature type="transmembrane region" description="Helical" evidence="1">
    <location>
        <begin position="95"/>
        <end position="114"/>
    </location>
</feature>
<evidence type="ECO:0000313" key="2">
    <source>
        <dbReference type="EMBL" id="MDH6060192.1"/>
    </source>
</evidence>
<reference evidence="2 3" key="1">
    <citation type="journal article" date="2023" name="J. Phycol.">
        <title>Chrysosporum ovalisporum is synonymous with the true-branching cyanobacterium Umezakia natans (Nostocales/Aphanizomenonaceae).</title>
        <authorList>
            <person name="McGregor G.B."/>
            <person name="Sendall B.C."/>
            <person name="Niiyama Y."/>
            <person name="Tuji A."/>
            <person name="Willis A."/>
        </authorList>
    </citation>
    <scope>NUCLEOTIDE SEQUENCE [LARGE SCALE GENOMIC DNA]</scope>
    <source>
        <strain evidence="2 3">ANA360D</strain>
    </source>
</reference>
<proteinExistence type="predicted"/>
<accession>A0AA43KB98</accession>
<organism evidence="2 3">
    <name type="scientific">Chrysosporum bergii ANA360D</name>
    <dbReference type="NCBI Taxonomy" id="617107"/>
    <lineage>
        <taxon>Bacteria</taxon>
        <taxon>Bacillati</taxon>
        <taxon>Cyanobacteriota</taxon>
        <taxon>Cyanophyceae</taxon>
        <taxon>Nostocales</taxon>
        <taxon>Nodulariaceae</taxon>
        <taxon>Chrysosporum</taxon>
    </lineage>
</organism>
<dbReference type="AlphaFoldDB" id="A0AA43KB98"/>
<comment type="caution">
    <text evidence="2">The sequence shown here is derived from an EMBL/GenBank/DDBJ whole genome shotgun (WGS) entry which is preliminary data.</text>
</comment>
<evidence type="ECO:0000313" key="3">
    <source>
        <dbReference type="Proteomes" id="UP001159387"/>
    </source>
</evidence>
<keyword evidence="1" id="KW-1133">Transmembrane helix</keyword>
<evidence type="ECO:0000256" key="1">
    <source>
        <dbReference type="SAM" id="Phobius"/>
    </source>
</evidence>
<keyword evidence="1" id="KW-0812">Transmembrane</keyword>
<name>A0AA43KB98_9CYAN</name>